<sequence length="674" mass="78418">MEEYVNVKQENQDEDEYVDDILLVMSQDKLKKIRDPFILDSSPLHRKISQALGQINNLNAEEERTWTQLSENVKALMSLLEFKINTLNKSLSKISNQQYRMEYAENLQKRKEIEPKQEEQDDGNFSWNKLWKKIDTVGSKTLQKSESTLKDVNSVFAEFSELHMSYETATCKQFGMTKPRSKDTKSEGNIKQEEPIQPSSQDVEDGKNMKNEVKSEDEDSFLDDLLTDPDEFNKLKLKIKRPCINMLKFTKTQGHISRDLDRFITKRVEKDQEYTEINENLIKSEGFDFNTTQMLNNSQDYDMEMEPALPLKRRAVSKIQSQIEKLQRKPAIKAKKRVVKEYERICVRNYKIFNNKADSNRKIDELINESISIARTQRNLKHQTSIEISHKKLVTLKKNLNKERSEFLRIYSQKLISSHRNLRILLKNSHEFIIPDLRGIKDEYNSDANYDFEINSSDGLDSLQGSCVMFDPQEDLQNEDIHLDLYKIKAEIGSDPSAGLHKSKIEPMESNNVIELDSCSDKGSQEQLSKDRKTLRGKKRVKEELEDPSDDSKNDINNDNDFDYCFDGQKGIEKLPISRTIDLKKVKKIIAKNVVLEIKKKSFKRIKTECEEEVNKKNVPSQMFGQIFKNMRKKNPSLSIQSFFIASLHSIKETDIALKNVEGDAQLDFIVNEK</sequence>
<evidence type="ECO:0000313" key="3">
    <source>
        <dbReference type="Proteomes" id="UP001295684"/>
    </source>
</evidence>
<feature type="compositionally biased region" description="Basic and acidic residues" evidence="1">
    <location>
        <begin position="519"/>
        <end position="534"/>
    </location>
</feature>
<dbReference type="Proteomes" id="UP001295684">
    <property type="component" value="Unassembled WGS sequence"/>
</dbReference>
<accession>A0AAD1U3H3</accession>
<name>A0AAD1U3H3_EUPCR</name>
<organism evidence="2 3">
    <name type="scientific">Euplotes crassus</name>
    <dbReference type="NCBI Taxonomy" id="5936"/>
    <lineage>
        <taxon>Eukaryota</taxon>
        <taxon>Sar</taxon>
        <taxon>Alveolata</taxon>
        <taxon>Ciliophora</taxon>
        <taxon>Intramacronucleata</taxon>
        <taxon>Spirotrichea</taxon>
        <taxon>Hypotrichia</taxon>
        <taxon>Euplotida</taxon>
        <taxon>Euplotidae</taxon>
        <taxon>Moneuplotes</taxon>
    </lineage>
</organism>
<feature type="compositionally biased region" description="Basic and acidic residues" evidence="1">
    <location>
        <begin position="180"/>
        <end position="194"/>
    </location>
</feature>
<evidence type="ECO:0000256" key="1">
    <source>
        <dbReference type="SAM" id="MobiDB-lite"/>
    </source>
</evidence>
<feature type="region of interest" description="Disordered" evidence="1">
    <location>
        <begin position="518"/>
        <end position="558"/>
    </location>
</feature>
<comment type="caution">
    <text evidence="2">The sequence shown here is derived from an EMBL/GenBank/DDBJ whole genome shotgun (WGS) entry which is preliminary data.</text>
</comment>
<feature type="region of interest" description="Disordered" evidence="1">
    <location>
        <begin position="175"/>
        <end position="216"/>
    </location>
</feature>
<feature type="compositionally biased region" description="Basic and acidic residues" evidence="1">
    <location>
        <begin position="204"/>
        <end position="214"/>
    </location>
</feature>
<evidence type="ECO:0000313" key="2">
    <source>
        <dbReference type="EMBL" id="CAI2359484.1"/>
    </source>
</evidence>
<reference evidence="2" key="1">
    <citation type="submission" date="2023-07" db="EMBL/GenBank/DDBJ databases">
        <authorList>
            <consortium name="AG Swart"/>
            <person name="Singh M."/>
            <person name="Singh A."/>
            <person name="Seah K."/>
            <person name="Emmerich C."/>
        </authorList>
    </citation>
    <scope>NUCLEOTIDE SEQUENCE</scope>
    <source>
        <strain evidence="2">DP1</strain>
    </source>
</reference>
<keyword evidence="3" id="KW-1185">Reference proteome</keyword>
<proteinExistence type="predicted"/>
<dbReference type="AlphaFoldDB" id="A0AAD1U3H3"/>
<protein>
    <submittedName>
        <fullName evidence="2">Uncharacterized protein</fullName>
    </submittedName>
</protein>
<dbReference type="EMBL" id="CAMPGE010000728">
    <property type="protein sequence ID" value="CAI2359484.1"/>
    <property type="molecule type" value="Genomic_DNA"/>
</dbReference>
<gene>
    <name evidence="2" type="ORF">ECRASSUSDP1_LOCUS775</name>
</gene>